<evidence type="ECO:0000259" key="8">
    <source>
        <dbReference type="PROSITE" id="PS51864"/>
    </source>
</evidence>
<keyword evidence="5 7" id="KW-0482">Metalloprotease</keyword>
<organism evidence="9 10">
    <name type="scientific">Hypsibius exemplaris</name>
    <name type="common">Freshwater tardigrade</name>
    <dbReference type="NCBI Taxonomy" id="2072580"/>
    <lineage>
        <taxon>Eukaryota</taxon>
        <taxon>Metazoa</taxon>
        <taxon>Ecdysozoa</taxon>
        <taxon>Tardigrada</taxon>
        <taxon>Eutardigrada</taxon>
        <taxon>Parachela</taxon>
        <taxon>Hypsibioidea</taxon>
        <taxon>Hypsibiidae</taxon>
        <taxon>Hypsibius</taxon>
    </lineage>
</organism>
<dbReference type="GO" id="GO:0006508">
    <property type="term" value="P:proteolysis"/>
    <property type="evidence" value="ECO:0007669"/>
    <property type="project" value="UniProtKB-KW"/>
</dbReference>
<dbReference type="OrthoDB" id="291007at2759"/>
<feature type="domain" description="Peptidase M12A" evidence="8">
    <location>
        <begin position="157"/>
        <end position="221"/>
    </location>
</feature>
<dbReference type="InterPro" id="IPR024079">
    <property type="entry name" value="MetalloPept_cat_dom_sf"/>
</dbReference>
<dbReference type="GO" id="GO:0004222">
    <property type="term" value="F:metalloendopeptidase activity"/>
    <property type="evidence" value="ECO:0007669"/>
    <property type="project" value="UniProtKB-UniRule"/>
</dbReference>
<comment type="caution">
    <text evidence="9">The sequence shown here is derived from an EMBL/GenBank/DDBJ whole genome shotgun (WGS) entry which is preliminary data.</text>
</comment>
<comment type="cofactor">
    <cofactor evidence="7">
        <name>Zn(2+)</name>
        <dbReference type="ChEBI" id="CHEBI:29105"/>
    </cofactor>
    <text evidence="7">Binds 1 zinc ion per subunit.</text>
</comment>
<dbReference type="SUPFAM" id="SSF55486">
    <property type="entry name" value="Metalloproteases ('zincins'), catalytic domain"/>
    <property type="match status" value="1"/>
</dbReference>
<proteinExistence type="predicted"/>
<dbReference type="PANTHER" id="PTHR10127">
    <property type="entry name" value="DISCOIDIN, CUB, EGF, LAMININ , AND ZINC METALLOPROTEASE DOMAIN CONTAINING"/>
    <property type="match status" value="1"/>
</dbReference>
<dbReference type="PRINTS" id="PR00480">
    <property type="entry name" value="ASTACIN"/>
</dbReference>
<keyword evidence="3 7" id="KW-0378">Hydrolase</keyword>
<name>A0A9X6NG43_HYPEX</name>
<dbReference type="PANTHER" id="PTHR10127:SF780">
    <property type="entry name" value="METALLOENDOPEPTIDASE"/>
    <property type="match status" value="1"/>
</dbReference>
<sequence length="531" mass="58084">MRYTEFNCTDVATINGTAQWKEADGIVKKFFDSSQTNEIVATCAFYETHWYECYGVADCSKGDQGILSCAGSAPWRGFYDASPLERSGWTGNVTEEAKNGGGGFPSKKGDISGIDFDSSNNTKDFAFNAFIDDDKLWPNAIIPYTINEEEFSLENLFKKYSGRTFDLPYDYSSIMHYAHNEFSKQPEVLPTILPKSAAAIGNRYELSETDIKRINALYQCNSGRTGNPKHVPVESSTQVNKKTTATEAVFPEYFAVEDGRPTLGISKHQSGAATVEPFLRNLTECPAHLNGMALSQCVTDSQCIAEGLGRSCCQRCAKNVCNTYCTDQQAGPTTGEVATTMIVDENPARTPPSGPIIDDYKPHTSTLHGHGPSTENNTATIGNVTFYPVFVAPSVANYFCYFYTNQTYTCKTSCDASGGELKLANFTSGSKKKYYDMDCAAEVPLSPEKRWEIGPNSLVPKIFNTGVGDEILATCAFYHSRDFDCNGVTDCMEAKNENRCGSAAPWRRFSGSPEEGLKLNGTIIKTGSDAG</sequence>
<dbReference type="Proteomes" id="UP000192578">
    <property type="component" value="Unassembled WGS sequence"/>
</dbReference>
<keyword evidence="1 7" id="KW-0645">Protease</keyword>
<keyword evidence="10" id="KW-1185">Reference proteome</keyword>
<keyword evidence="4 7" id="KW-0862">Zinc</keyword>
<dbReference type="GO" id="GO:0046872">
    <property type="term" value="F:metal ion binding"/>
    <property type="evidence" value="ECO:0007669"/>
    <property type="project" value="UniProtKB-KW"/>
</dbReference>
<keyword evidence="2 7" id="KW-0479">Metal-binding</keyword>
<evidence type="ECO:0000313" key="10">
    <source>
        <dbReference type="Proteomes" id="UP000192578"/>
    </source>
</evidence>
<dbReference type="AlphaFoldDB" id="A0A9X6NG43"/>
<reference evidence="10" key="1">
    <citation type="submission" date="2017-01" db="EMBL/GenBank/DDBJ databases">
        <title>Comparative genomics of anhydrobiosis in the tardigrade Hypsibius dujardini.</title>
        <authorList>
            <person name="Yoshida Y."/>
            <person name="Koutsovoulos G."/>
            <person name="Laetsch D."/>
            <person name="Stevens L."/>
            <person name="Kumar S."/>
            <person name="Horikawa D."/>
            <person name="Ishino K."/>
            <person name="Komine S."/>
            <person name="Tomita M."/>
            <person name="Blaxter M."/>
            <person name="Arakawa K."/>
        </authorList>
    </citation>
    <scope>NUCLEOTIDE SEQUENCE [LARGE SCALE GENOMIC DNA]</scope>
    <source>
        <strain evidence="10">Z151</strain>
    </source>
</reference>
<evidence type="ECO:0000313" key="9">
    <source>
        <dbReference type="EMBL" id="OWA53442.1"/>
    </source>
</evidence>
<evidence type="ECO:0000256" key="1">
    <source>
        <dbReference type="ARBA" id="ARBA00022670"/>
    </source>
</evidence>
<evidence type="ECO:0000256" key="6">
    <source>
        <dbReference type="PROSITE-ProRule" id="PRU01211"/>
    </source>
</evidence>
<evidence type="ECO:0000256" key="7">
    <source>
        <dbReference type="RuleBase" id="RU361183"/>
    </source>
</evidence>
<evidence type="ECO:0000256" key="4">
    <source>
        <dbReference type="ARBA" id="ARBA00022833"/>
    </source>
</evidence>
<comment type="caution">
    <text evidence="6">Lacks conserved residue(s) required for the propagation of feature annotation.</text>
</comment>
<evidence type="ECO:0000256" key="5">
    <source>
        <dbReference type="ARBA" id="ARBA00023049"/>
    </source>
</evidence>
<dbReference type="EMBL" id="MTYJ01000321">
    <property type="protein sequence ID" value="OWA53442.1"/>
    <property type="molecule type" value="Genomic_DNA"/>
</dbReference>
<evidence type="ECO:0000256" key="3">
    <source>
        <dbReference type="ARBA" id="ARBA00022801"/>
    </source>
</evidence>
<protein>
    <recommendedName>
        <fullName evidence="7">Metalloendopeptidase</fullName>
        <ecNumber evidence="7">3.4.24.-</ecNumber>
    </recommendedName>
</protein>
<dbReference type="Pfam" id="PF01400">
    <property type="entry name" value="Astacin"/>
    <property type="match status" value="1"/>
</dbReference>
<dbReference type="InterPro" id="IPR001506">
    <property type="entry name" value="Peptidase_M12A"/>
</dbReference>
<dbReference type="PROSITE" id="PS51864">
    <property type="entry name" value="ASTACIN"/>
    <property type="match status" value="1"/>
</dbReference>
<accession>A0A9X6NG43</accession>
<dbReference type="EC" id="3.4.24.-" evidence="7"/>
<dbReference type="Gene3D" id="3.40.390.10">
    <property type="entry name" value="Collagenase (Catalytic Domain)"/>
    <property type="match status" value="1"/>
</dbReference>
<evidence type="ECO:0000256" key="2">
    <source>
        <dbReference type="ARBA" id="ARBA00022723"/>
    </source>
</evidence>
<gene>
    <name evidence="9" type="ORF">BV898_17870</name>
</gene>